<protein>
    <submittedName>
        <fullName evidence="1">Uncharacterized protein</fullName>
    </submittedName>
</protein>
<evidence type="ECO:0000313" key="2">
    <source>
        <dbReference type="Proteomes" id="UP000298337"/>
    </source>
</evidence>
<comment type="caution">
    <text evidence="1">The sequence shown here is derived from an EMBL/GenBank/DDBJ whole genome shotgun (WGS) entry which is preliminary data.</text>
</comment>
<dbReference type="RefSeq" id="WP_135435860.1">
    <property type="nucleotide sequence ID" value="NZ_SRLA01000004.1"/>
</dbReference>
<gene>
    <name evidence="1" type="ORF">EU556_19800</name>
</gene>
<reference evidence="1 2" key="1">
    <citation type="submission" date="2019-04" db="EMBL/GenBank/DDBJ databases">
        <authorList>
            <person name="Feng G."/>
            <person name="Zhang J."/>
            <person name="Zhu H."/>
        </authorList>
    </citation>
    <scope>NUCLEOTIDE SEQUENCE [LARGE SCALE GENOMIC DNA]</scope>
    <source>
        <strain evidence="1 2">92R-1</strain>
    </source>
</reference>
<keyword evidence="2" id="KW-1185">Reference proteome</keyword>
<dbReference type="EMBL" id="SRLA01000004">
    <property type="protein sequence ID" value="TGE05547.1"/>
    <property type="molecule type" value="Genomic_DNA"/>
</dbReference>
<proteinExistence type="predicted"/>
<sequence length="343" mass="36396">MAFGDKQKQLLSTAATQLGLQVAQGNGVGMPPPAVDARLEQLKEQMQIMLDEYRVLITGQETMPPRNWRMSNNRVTRRLDDLTDVVGDLLTDHAALQAQHDALQKAVPNLISDAISAYHQEIFVPTVQMLTGANTPGVAHSLLELYNLLQAEIQEDNVTMADVFARITQVKQQAAAAQLTADGAQALATSAQTLATTAKTTADGIRTDLTTQTGRIDAVKVTADTAKGTAETAKTTADGVRVDLNAHTSANNLHRFKQTKRVVTPAMAVGASVPVAITWDTPMPSANYTVSALLGNNSLLGMTWVLAASPVQTANGCTIILKNTGLLALLASAGTIQLLATHD</sequence>
<dbReference type="AlphaFoldDB" id="A0A4Z0P592"/>
<evidence type="ECO:0000313" key="1">
    <source>
        <dbReference type="EMBL" id="TGE05547.1"/>
    </source>
</evidence>
<accession>A0A4Z0P592</accession>
<dbReference type="Proteomes" id="UP000298337">
    <property type="component" value="Unassembled WGS sequence"/>
</dbReference>
<organism evidence="1 2">
    <name type="scientific">Hymenobacter fodinae</name>
    <dbReference type="NCBI Taxonomy" id="2510796"/>
    <lineage>
        <taxon>Bacteria</taxon>
        <taxon>Pseudomonadati</taxon>
        <taxon>Bacteroidota</taxon>
        <taxon>Cytophagia</taxon>
        <taxon>Cytophagales</taxon>
        <taxon>Hymenobacteraceae</taxon>
        <taxon>Hymenobacter</taxon>
    </lineage>
</organism>
<name>A0A4Z0P592_9BACT</name>